<dbReference type="EMBL" id="LUGG01000007">
    <property type="protein sequence ID" value="OBZ73372.1"/>
    <property type="molecule type" value="Genomic_DNA"/>
</dbReference>
<keyword evidence="2" id="KW-1185">Reference proteome</keyword>
<dbReference type="Proteomes" id="UP000092993">
    <property type="component" value="Unassembled WGS sequence"/>
</dbReference>
<name>A0A1C7M961_GRIFR</name>
<evidence type="ECO:0000313" key="2">
    <source>
        <dbReference type="Proteomes" id="UP000092993"/>
    </source>
</evidence>
<organism evidence="1 2">
    <name type="scientific">Grifola frondosa</name>
    <name type="common">Maitake</name>
    <name type="synonym">Polyporus frondosus</name>
    <dbReference type="NCBI Taxonomy" id="5627"/>
    <lineage>
        <taxon>Eukaryota</taxon>
        <taxon>Fungi</taxon>
        <taxon>Dikarya</taxon>
        <taxon>Basidiomycota</taxon>
        <taxon>Agaricomycotina</taxon>
        <taxon>Agaricomycetes</taxon>
        <taxon>Polyporales</taxon>
        <taxon>Grifolaceae</taxon>
        <taxon>Grifola</taxon>
    </lineage>
</organism>
<sequence>MSVTSCDRSGAIQFTGFKWATSRTVNILIDFVKTCTPTISRSKLDYAVSTSQKRPLRCKKSTASIWASVNGRTTELQVFSKSSLGPYREYIVVSLPLCKRKA</sequence>
<evidence type="ECO:0000313" key="1">
    <source>
        <dbReference type="EMBL" id="OBZ73372.1"/>
    </source>
</evidence>
<accession>A0A1C7M961</accession>
<proteinExistence type="predicted"/>
<comment type="caution">
    <text evidence="1">The sequence shown here is derived from an EMBL/GenBank/DDBJ whole genome shotgun (WGS) entry which is preliminary data.</text>
</comment>
<dbReference type="AlphaFoldDB" id="A0A1C7M961"/>
<protein>
    <submittedName>
        <fullName evidence="1">Uncharacterized protein</fullName>
    </submittedName>
</protein>
<reference evidence="1 2" key="1">
    <citation type="submission" date="2016-03" db="EMBL/GenBank/DDBJ databases">
        <title>Whole genome sequencing of Grifola frondosa 9006-11.</title>
        <authorList>
            <person name="Min B."/>
            <person name="Park H."/>
            <person name="Kim J.-G."/>
            <person name="Cho H."/>
            <person name="Oh Y.-L."/>
            <person name="Kong W.-S."/>
            <person name="Choi I.-G."/>
        </authorList>
    </citation>
    <scope>NUCLEOTIDE SEQUENCE [LARGE SCALE GENOMIC DNA]</scope>
    <source>
        <strain evidence="1 2">9006-11</strain>
    </source>
</reference>
<gene>
    <name evidence="1" type="ORF">A0H81_07211</name>
</gene>